<reference evidence="1" key="1">
    <citation type="submission" date="2013-12" db="EMBL/GenBank/DDBJ databases">
        <title>The Genome Sequence of Aphanomyces invadans NJM9701.</title>
        <authorList>
            <consortium name="The Broad Institute Genomics Platform"/>
            <person name="Russ C."/>
            <person name="Tyler B."/>
            <person name="van West P."/>
            <person name="Dieguez-Uribeondo J."/>
            <person name="Young S.K."/>
            <person name="Zeng Q."/>
            <person name="Gargeya S."/>
            <person name="Fitzgerald M."/>
            <person name="Abouelleil A."/>
            <person name="Alvarado L."/>
            <person name="Chapman S.B."/>
            <person name="Gainer-Dewar J."/>
            <person name="Goldberg J."/>
            <person name="Griggs A."/>
            <person name="Gujja S."/>
            <person name="Hansen M."/>
            <person name="Howarth C."/>
            <person name="Imamovic A."/>
            <person name="Ireland A."/>
            <person name="Larimer J."/>
            <person name="McCowan C."/>
            <person name="Murphy C."/>
            <person name="Pearson M."/>
            <person name="Poon T.W."/>
            <person name="Priest M."/>
            <person name="Roberts A."/>
            <person name="Saif S."/>
            <person name="Shea T."/>
            <person name="Sykes S."/>
            <person name="Wortman J."/>
            <person name="Nusbaum C."/>
            <person name="Birren B."/>
        </authorList>
    </citation>
    <scope>NUCLEOTIDE SEQUENCE [LARGE SCALE GENOMIC DNA]</scope>
    <source>
        <strain evidence="1">NJM9701</strain>
    </source>
</reference>
<protein>
    <submittedName>
        <fullName evidence="1">Uncharacterized protein</fullName>
    </submittedName>
</protein>
<dbReference type="EMBL" id="KI913956">
    <property type="protein sequence ID" value="ETW06144.1"/>
    <property type="molecule type" value="Genomic_DNA"/>
</dbReference>
<dbReference type="VEuPathDB" id="FungiDB:H310_03729"/>
<accession>A0A024UIL4</accession>
<organism evidence="1">
    <name type="scientific">Aphanomyces invadans</name>
    <dbReference type="NCBI Taxonomy" id="157072"/>
    <lineage>
        <taxon>Eukaryota</taxon>
        <taxon>Sar</taxon>
        <taxon>Stramenopiles</taxon>
        <taxon>Oomycota</taxon>
        <taxon>Saprolegniomycetes</taxon>
        <taxon>Saprolegniales</taxon>
        <taxon>Verrucalvaceae</taxon>
        <taxon>Aphanomyces</taxon>
    </lineage>
</organism>
<dbReference type="RefSeq" id="XP_008865921.1">
    <property type="nucleotide sequence ID" value="XM_008867699.1"/>
</dbReference>
<evidence type="ECO:0000313" key="1">
    <source>
        <dbReference type="EMBL" id="ETW06144.1"/>
    </source>
</evidence>
<dbReference type="GeneID" id="20080779"/>
<proteinExistence type="predicted"/>
<sequence>MVHGRAAGDMARTGPRFSFQQLRVKRRRIGTTVLVDRSLCQVRNPLEGASSKNWAAEKRRDVSRPDLVDLISRGIFIHGAPPAQCIASCVLRQLTLLLVKPDAILDVLAAV</sequence>
<gene>
    <name evidence="1" type="ORF">H310_03729</name>
</gene>
<dbReference type="AlphaFoldDB" id="A0A024UIL4"/>
<name>A0A024UIL4_9STRA</name>